<keyword evidence="3" id="KW-0813">Transport</keyword>
<proteinExistence type="inferred from homology"/>
<dbReference type="GO" id="GO:0005337">
    <property type="term" value="F:nucleoside transmembrane transporter activity"/>
    <property type="evidence" value="ECO:0007669"/>
    <property type="project" value="InterPro"/>
</dbReference>
<keyword evidence="6 7" id="KW-0472">Membrane</keyword>
<dbReference type="PANTHER" id="PTHR10332:SF80">
    <property type="entry name" value="EQUILIBRATIVE NUCLEOSIDE TRANSPORTER 2, ISOFORM A"/>
    <property type="match status" value="1"/>
</dbReference>
<feature type="transmembrane region" description="Helical" evidence="7">
    <location>
        <begin position="206"/>
        <end position="228"/>
    </location>
</feature>
<feature type="transmembrane region" description="Helical" evidence="7">
    <location>
        <begin position="175"/>
        <end position="199"/>
    </location>
</feature>
<dbReference type="InterPro" id="IPR002259">
    <property type="entry name" value="Eqnu_transpt"/>
</dbReference>
<accession>A0A915DD29</accession>
<reference evidence="9" key="1">
    <citation type="submission" date="2022-11" db="UniProtKB">
        <authorList>
            <consortium name="WormBaseParasite"/>
        </authorList>
    </citation>
    <scope>IDENTIFICATION</scope>
</reference>
<name>A0A915DD29_9BILA</name>
<evidence type="ECO:0000256" key="1">
    <source>
        <dbReference type="ARBA" id="ARBA00004141"/>
    </source>
</evidence>
<keyword evidence="4 7" id="KW-0812">Transmembrane</keyword>
<dbReference type="GO" id="GO:0005886">
    <property type="term" value="C:plasma membrane"/>
    <property type="evidence" value="ECO:0007669"/>
    <property type="project" value="TreeGrafter"/>
</dbReference>
<dbReference type="Proteomes" id="UP000887574">
    <property type="component" value="Unplaced"/>
</dbReference>
<sequence>MECIRTVFTVDGRLSFSIHQCRHFGKQFVWNFRVSSCHFDAVLFQRRSMGCLPVLLNILVDCDCLLSHFLPVAQNCLLPLLQKKAARAREQKSRALLNSSDASAESQKLALGEGETEQRLSLKTYAAIAKEAWHPLFDVFLVFFVTLALFPAVLVKIRRDPMEDAQEDSMISPDLFLQLSVFLNFNVFATLGNFIANFIQWPSPKYLSYAVVPRLVFIPLFLFCNYVPPTTVPTPSSLPISGSLSMMYAPKAVEEAKSRIVGMMSAFFLILGITFGILFTFVESYLFSVY</sequence>
<evidence type="ECO:0000256" key="3">
    <source>
        <dbReference type="ARBA" id="ARBA00022448"/>
    </source>
</evidence>
<dbReference type="PRINTS" id="PR01130">
    <property type="entry name" value="DERENTRNSPRT"/>
</dbReference>
<comment type="similarity">
    <text evidence="2">Belongs to the SLC29A/ENT transporter (TC 2.A.57) family.</text>
</comment>
<evidence type="ECO:0000256" key="4">
    <source>
        <dbReference type="ARBA" id="ARBA00022692"/>
    </source>
</evidence>
<organism evidence="8 9">
    <name type="scientific">Ditylenchus dipsaci</name>
    <dbReference type="NCBI Taxonomy" id="166011"/>
    <lineage>
        <taxon>Eukaryota</taxon>
        <taxon>Metazoa</taxon>
        <taxon>Ecdysozoa</taxon>
        <taxon>Nematoda</taxon>
        <taxon>Chromadorea</taxon>
        <taxon>Rhabditida</taxon>
        <taxon>Tylenchina</taxon>
        <taxon>Tylenchomorpha</taxon>
        <taxon>Sphaerularioidea</taxon>
        <taxon>Anguinidae</taxon>
        <taxon>Anguininae</taxon>
        <taxon>Ditylenchus</taxon>
    </lineage>
</organism>
<dbReference type="PANTHER" id="PTHR10332">
    <property type="entry name" value="EQUILIBRATIVE NUCLEOSIDE TRANSPORTER"/>
    <property type="match status" value="1"/>
</dbReference>
<feature type="transmembrane region" description="Helical" evidence="7">
    <location>
        <begin position="260"/>
        <end position="282"/>
    </location>
</feature>
<evidence type="ECO:0000256" key="2">
    <source>
        <dbReference type="ARBA" id="ARBA00007965"/>
    </source>
</evidence>
<comment type="subcellular location">
    <subcellularLocation>
        <location evidence="1">Membrane</location>
        <topology evidence="1">Multi-pass membrane protein</topology>
    </subcellularLocation>
</comment>
<feature type="transmembrane region" description="Helical" evidence="7">
    <location>
        <begin position="136"/>
        <end position="155"/>
    </location>
</feature>
<keyword evidence="5 7" id="KW-1133">Transmembrane helix</keyword>
<protein>
    <submittedName>
        <fullName evidence="9">Equilibrative nucleoside transporter 1</fullName>
    </submittedName>
</protein>
<evidence type="ECO:0000256" key="5">
    <source>
        <dbReference type="ARBA" id="ARBA00022989"/>
    </source>
</evidence>
<dbReference type="Pfam" id="PF01733">
    <property type="entry name" value="Nucleoside_tran"/>
    <property type="match status" value="2"/>
</dbReference>
<evidence type="ECO:0000313" key="9">
    <source>
        <dbReference type="WBParaSite" id="jg1863"/>
    </source>
</evidence>
<evidence type="ECO:0000256" key="7">
    <source>
        <dbReference type="SAM" id="Phobius"/>
    </source>
</evidence>
<evidence type="ECO:0000313" key="8">
    <source>
        <dbReference type="Proteomes" id="UP000887574"/>
    </source>
</evidence>
<dbReference type="AlphaFoldDB" id="A0A915DD29"/>
<evidence type="ECO:0000256" key="6">
    <source>
        <dbReference type="ARBA" id="ARBA00023136"/>
    </source>
</evidence>
<keyword evidence="8" id="KW-1185">Reference proteome</keyword>
<dbReference type="WBParaSite" id="jg1863">
    <property type="protein sequence ID" value="jg1863"/>
    <property type="gene ID" value="jg1863"/>
</dbReference>